<evidence type="ECO:0000313" key="2">
    <source>
        <dbReference type="Proteomes" id="UP000694545"/>
    </source>
</evidence>
<dbReference type="Ensembl" id="ENSVKKT00000003937.1">
    <property type="protein sequence ID" value="ENSVKKP00000003831.1"/>
    <property type="gene ID" value="ENSVKKG00000002900.1"/>
</dbReference>
<reference evidence="1" key="1">
    <citation type="submission" date="2025-08" db="UniProtKB">
        <authorList>
            <consortium name="Ensembl"/>
        </authorList>
    </citation>
    <scope>IDENTIFICATION</scope>
</reference>
<name>A0A8D2J545_VARKO</name>
<evidence type="ECO:0000313" key="1">
    <source>
        <dbReference type="Ensembl" id="ENSVKKP00000003831.1"/>
    </source>
</evidence>
<protein>
    <submittedName>
        <fullName evidence="1">Uncharacterized protein</fullName>
    </submittedName>
</protein>
<organism evidence="1 2">
    <name type="scientific">Varanus komodoensis</name>
    <name type="common">Komodo dragon</name>
    <dbReference type="NCBI Taxonomy" id="61221"/>
    <lineage>
        <taxon>Eukaryota</taxon>
        <taxon>Metazoa</taxon>
        <taxon>Chordata</taxon>
        <taxon>Craniata</taxon>
        <taxon>Vertebrata</taxon>
        <taxon>Euteleostomi</taxon>
        <taxon>Lepidosauria</taxon>
        <taxon>Squamata</taxon>
        <taxon>Bifurcata</taxon>
        <taxon>Unidentata</taxon>
        <taxon>Episquamata</taxon>
        <taxon>Toxicofera</taxon>
        <taxon>Anguimorpha</taxon>
        <taxon>Paleoanguimorpha</taxon>
        <taxon>Varanoidea</taxon>
        <taxon>Varanidae</taxon>
        <taxon>Varanus</taxon>
    </lineage>
</organism>
<proteinExistence type="predicted"/>
<dbReference type="Proteomes" id="UP000694545">
    <property type="component" value="Unplaced"/>
</dbReference>
<accession>A0A8D2J545</accession>
<sequence length="111" mass="11733">MSHEPLVFSGPFNSCASSYRQLVTCFFHIFSRPSPGRGSGAEMSCMSCYSTIHSAANSALGCIMNCEVAVSSPASVSPVLLPGARLATDGGQFRFTLACEVILTSPKYKSL</sequence>
<keyword evidence="2" id="KW-1185">Reference proteome</keyword>
<reference evidence="1" key="2">
    <citation type="submission" date="2025-09" db="UniProtKB">
        <authorList>
            <consortium name="Ensembl"/>
        </authorList>
    </citation>
    <scope>IDENTIFICATION</scope>
</reference>
<dbReference type="AlphaFoldDB" id="A0A8D2J545"/>